<dbReference type="EMBL" id="CAADFR010000001">
    <property type="protein sequence ID" value="VFK36420.1"/>
    <property type="molecule type" value="Genomic_DNA"/>
</dbReference>
<evidence type="ECO:0000313" key="5">
    <source>
        <dbReference type="EMBL" id="VFK38690.1"/>
    </source>
</evidence>
<gene>
    <name evidence="5" type="ORF">BECKSD772E_GA0070983_100181</name>
    <name evidence="4" type="ORF">BECKSD772F_GA0070984_100182</name>
</gene>
<keyword evidence="1" id="KW-0560">Oxidoreductase</keyword>
<dbReference type="GO" id="GO:0016491">
    <property type="term" value="F:oxidoreductase activity"/>
    <property type="evidence" value="ECO:0007669"/>
    <property type="project" value="UniProtKB-KW"/>
</dbReference>
<dbReference type="Gene3D" id="3.30.9.10">
    <property type="entry name" value="D-Amino Acid Oxidase, subunit A, domain 2"/>
    <property type="match status" value="1"/>
</dbReference>
<dbReference type="InterPro" id="IPR006076">
    <property type="entry name" value="FAD-dep_OxRdtase"/>
</dbReference>
<feature type="domain" description="FAD dependent oxidoreductase" evidence="3">
    <location>
        <begin position="9"/>
        <end position="434"/>
    </location>
</feature>
<evidence type="ECO:0000259" key="3">
    <source>
        <dbReference type="Pfam" id="PF01266"/>
    </source>
</evidence>
<dbReference type="EMBL" id="CAADFU010000001">
    <property type="protein sequence ID" value="VFK38690.1"/>
    <property type="molecule type" value="Genomic_DNA"/>
</dbReference>
<organism evidence="5">
    <name type="scientific">Candidatus Kentrum sp. SD</name>
    <dbReference type="NCBI Taxonomy" id="2126332"/>
    <lineage>
        <taxon>Bacteria</taxon>
        <taxon>Pseudomonadati</taxon>
        <taxon>Pseudomonadota</taxon>
        <taxon>Gammaproteobacteria</taxon>
        <taxon>Candidatus Kentrum</taxon>
    </lineage>
</organism>
<dbReference type="GO" id="GO:0005737">
    <property type="term" value="C:cytoplasm"/>
    <property type="evidence" value="ECO:0007669"/>
    <property type="project" value="TreeGrafter"/>
</dbReference>
<reference evidence="5" key="1">
    <citation type="submission" date="2019-02" db="EMBL/GenBank/DDBJ databases">
        <authorList>
            <person name="Gruber-Vodicka R. H."/>
            <person name="Seah K. B. B."/>
        </authorList>
    </citation>
    <scope>NUCLEOTIDE SEQUENCE</scope>
    <source>
        <strain evidence="5">BECK_S1320</strain>
        <strain evidence="4">BECK_S1321</strain>
    </source>
</reference>
<keyword evidence="2" id="KW-0472">Membrane</keyword>
<evidence type="ECO:0000313" key="4">
    <source>
        <dbReference type="EMBL" id="VFK36420.1"/>
    </source>
</evidence>
<dbReference type="AlphaFoldDB" id="A0A450YAW3"/>
<dbReference type="SUPFAM" id="SSF51905">
    <property type="entry name" value="FAD/NAD(P)-binding domain"/>
    <property type="match status" value="1"/>
</dbReference>
<feature type="transmembrane region" description="Helical" evidence="2">
    <location>
        <begin position="6"/>
        <end position="22"/>
    </location>
</feature>
<dbReference type="InterPro" id="IPR036188">
    <property type="entry name" value="FAD/NAD-bd_sf"/>
</dbReference>
<sequence>MEKNTIYLVGAGCVNLITAYYLKRAGYDLTILDATPSPFNCTWDRLGCTWGGEDARMFTLTEADNYNQTSFPIGDESNRYFTRSIGDYGWDIRKIQQTELEKEWVNHHQEILPHQAHLHEGSILSFNAESKGLWEIMQAEDSELFKDVEYHEGIIRLYSDTNHYQAQLARHTHRGSLIHNYPTPEELAIAHPSLSNAIASNNIAGGFKTIGFTVNAHKFLAKVIHWLELRDVSFHWNEKVERLHYNKSGKIVSLGTTERSLEGDNFILSLGAYGAELLQQTPASGIICGVLGAWLTIPHLSPKLEYSLKLVRKGHVTEDANITIATDKVGSPILIIGSGYGFTGTSPHNIQLQMLELIYEGLRDTARIYFPEAYKQAVAMSALECTQKYCIRPWTPSSLGIFETIPTSNGGKCIITGGHNTGGFAQAPAVAKAVLASLIGTLHPMHTLYQDTGWKNAHREKLRPNNATR</sequence>
<keyword evidence="2" id="KW-0812">Transmembrane</keyword>
<dbReference type="PANTHER" id="PTHR13847">
    <property type="entry name" value="SARCOSINE DEHYDROGENASE-RELATED"/>
    <property type="match status" value="1"/>
</dbReference>
<keyword evidence="2" id="KW-1133">Transmembrane helix</keyword>
<dbReference type="PANTHER" id="PTHR13847:SF289">
    <property type="entry name" value="GLYCINE OXIDASE"/>
    <property type="match status" value="1"/>
</dbReference>
<proteinExistence type="predicted"/>
<accession>A0A450YAW3</accession>
<name>A0A450YAW3_9GAMM</name>
<dbReference type="Gene3D" id="3.50.50.60">
    <property type="entry name" value="FAD/NAD(P)-binding domain"/>
    <property type="match status" value="1"/>
</dbReference>
<evidence type="ECO:0000256" key="1">
    <source>
        <dbReference type="ARBA" id="ARBA00023002"/>
    </source>
</evidence>
<protein>
    <submittedName>
        <fullName evidence="5">D-amino-acid dehydrogenase</fullName>
    </submittedName>
</protein>
<evidence type="ECO:0000256" key="2">
    <source>
        <dbReference type="SAM" id="Phobius"/>
    </source>
</evidence>
<dbReference type="Pfam" id="PF01266">
    <property type="entry name" value="DAO"/>
    <property type="match status" value="1"/>
</dbReference>